<evidence type="ECO:0000313" key="3">
    <source>
        <dbReference type="Proteomes" id="UP000288178"/>
    </source>
</evidence>
<dbReference type="EMBL" id="SACT01000010">
    <property type="protein sequence ID" value="RVT48479.1"/>
    <property type="molecule type" value="Genomic_DNA"/>
</dbReference>
<sequence>MRLTTLAFVTLAMAATSTLAADAKERKFIRQGMPEGEVLFKIGKPDHENMIRAEQGHPEEKAWTYFPGYGDAQTLTVITFRSGVVAKVERKIAR</sequence>
<proteinExistence type="predicted"/>
<dbReference type="RefSeq" id="WP_128200947.1">
    <property type="nucleotide sequence ID" value="NZ_SACT01000010.1"/>
</dbReference>
<evidence type="ECO:0000313" key="2">
    <source>
        <dbReference type="EMBL" id="RVT48479.1"/>
    </source>
</evidence>
<dbReference type="OrthoDB" id="8906366at2"/>
<organism evidence="2 3">
    <name type="scientific">Rubrivivax albus</name>
    <dbReference type="NCBI Taxonomy" id="2499835"/>
    <lineage>
        <taxon>Bacteria</taxon>
        <taxon>Pseudomonadati</taxon>
        <taxon>Pseudomonadota</taxon>
        <taxon>Betaproteobacteria</taxon>
        <taxon>Burkholderiales</taxon>
        <taxon>Sphaerotilaceae</taxon>
        <taxon>Rubrivivax</taxon>
    </lineage>
</organism>
<dbReference type="Proteomes" id="UP000288178">
    <property type="component" value="Unassembled WGS sequence"/>
</dbReference>
<dbReference type="AlphaFoldDB" id="A0A437JNY8"/>
<comment type="caution">
    <text evidence="2">The sequence shown here is derived from an EMBL/GenBank/DDBJ whole genome shotgun (WGS) entry which is preliminary data.</text>
</comment>
<keyword evidence="3" id="KW-1185">Reference proteome</keyword>
<evidence type="ECO:0008006" key="4">
    <source>
        <dbReference type="Google" id="ProtNLM"/>
    </source>
</evidence>
<name>A0A437JNY8_9BURK</name>
<feature type="chain" id="PRO_5019571771" description="DUF2845 domain-containing protein" evidence="1">
    <location>
        <begin position="21"/>
        <end position="94"/>
    </location>
</feature>
<feature type="signal peptide" evidence="1">
    <location>
        <begin position="1"/>
        <end position="20"/>
    </location>
</feature>
<accession>A0A437JNY8</accession>
<keyword evidence="1" id="KW-0732">Signal</keyword>
<gene>
    <name evidence="2" type="ORF">ENE75_22600</name>
</gene>
<evidence type="ECO:0000256" key="1">
    <source>
        <dbReference type="SAM" id="SignalP"/>
    </source>
</evidence>
<protein>
    <recommendedName>
        <fullName evidence="4">DUF2845 domain-containing protein</fullName>
    </recommendedName>
</protein>
<reference evidence="2 3" key="1">
    <citation type="submission" date="2019-01" db="EMBL/GenBank/DDBJ databases">
        <authorList>
            <person name="Chen W.-M."/>
        </authorList>
    </citation>
    <scope>NUCLEOTIDE SEQUENCE [LARGE SCALE GENOMIC DNA]</scope>
    <source>
        <strain evidence="2 3">ICH-3</strain>
    </source>
</reference>